<geneLocation type="plasmid" evidence="3">
    <name>pticfbp5473</name>
</geneLocation>
<reference evidence="1 3" key="1">
    <citation type="submission" date="2019-04" db="EMBL/GenBank/DDBJ databases">
        <title>Complete genome sequence of Agrobacterium larrymoorei CFBP5473.</title>
        <authorList>
            <person name="Haryono M."/>
            <person name="Chou L."/>
            <person name="Lin Y.-C."/>
            <person name="Lai E.-M."/>
            <person name="Kuo C.-H."/>
        </authorList>
    </citation>
    <scope>NUCLEOTIDE SEQUENCE [LARGE SCALE GENOMIC DNA]</scope>
    <source>
        <strain evidence="1 3">CFBP5473</strain>
        <plasmid evidence="1">pTiCFBP5473</plasmid>
        <plasmid evidence="3">pticfbp5473</plasmid>
    </source>
</reference>
<accession>A0A4D7E0T6</accession>
<dbReference type="Proteomes" id="UP000298545">
    <property type="component" value="Plasmid pTiCFBP5473"/>
</dbReference>
<dbReference type="RefSeq" id="WP_027676377.1">
    <property type="nucleotide sequence ID" value="NZ_CP039694.1"/>
</dbReference>
<dbReference type="AlphaFoldDB" id="A0A4D7E0T6"/>
<dbReference type="EMBL" id="CP039694">
    <property type="protein sequence ID" value="QCJ00875.1"/>
    <property type="molecule type" value="Genomic_DNA"/>
</dbReference>
<evidence type="ECO:0000313" key="1">
    <source>
        <dbReference type="EMBL" id="QCJ00875.1"/>
    </source>
</evidence>
<dbReference type="EMBL" id="CP072169">
    <property type="protein sequence ID" value="QYA10211.1"/>
    <property type="molecule type" value="Genomic_DNA"/>
</dbReference>
<dbReference type="Proteomes" id="UP000826513">
    <property type="component" value="Plasmid pTiAF3.44"/>
</dbReference>
<keyword evidence="1" id="KW-0614">Plasmid</keyword>
<sequence>MGGERVEIGDFEAASGLRPNEVMDGHDAALTLLQNKEFQAALRLVEVETPGSTDSFYNALIARSFDGSFGNTGKALFRLRVSVIRGQGFH</sequence>
<organism evidence="1 3">
    <name type="scientific">Agrobacterium larrymoorei</name>
    <dbReference type="NCBI Taxonomy" id="160699"/>
    <lineage>
        <taxon>Bacteria</taxon>
        <taxon>Pseudomonadati</taxon>
        <taxon>Pseudomonadota</taxon>
        <taxon>Alphaproteobacteria</taxon>
        <taxon>Hyphomicrobiales</taxon>
        <taxon>Rhizobiaceae</taxon>
        <taxon>Rhizobium/Agrobacterium group</taxon>
        <taxon>Agrobacterium</taxon>
    </lineage>
</organism>
<evidence type="ECO:0000313" key="3">
    <source>
        <dbReference type="Proteomes" id="UP000298545"/>
    </source>
</evidence>
<geneLocation type="plasmid" evidence="1">
    <name>pTiCFBP5473</name>
</geneLocation>
<proteinExistence type="predicted"/>
<name>A0A4D7E0T6_9HYPH</name>
<gene>
    <name evidence="1" type="ORF">CFBP5473_23005</name>
    <name evidence="2" type="ORF">J5285_23675</name>
</gene>
<dbReference type="STRING" id="1367849.GCA_000518585_03799"/>
<reference evidence="2 4" key="2">
    <citation type="submission" date="2021-03" db="EMBL/GenBank/DDBJ databases">
        <title>Rapid diversification of plasmids in a genus of pathogenic and nitrogen fixing bacteria.</title>
        <authorList>
            <person name="Weisberg A.J."/>
            <person name="Miller M."/>
            <person name="Ream W."/>
            <person name="Grunwald N.J."/>
            <person name="Chang J.H."/>
        </authorList>
    </citation>
    <scope>NUCLEOTIDE SEQUENCE [LARGE SCALE GENOMIC DNA]</scope>
    <source>
        <strain evidence="2 4">AF3.44</strain>
        <plasmid evidence="2 4">pTiAF3.44</plasmid>
    </source>
</reference>
<evidence type="ECO:0000313" key="4">
    <source>
        <dbReference type="Proteomes" id="UP000826513"/>
    </source>
</evidence>
<keyword evidence="4" id="KW-1185">Reference proteome</keyword>
<evidence type="ECO:0000313" key="2">
    <source>
        <dbReference type="EMBL" id="QYA10211.1"/>
    </source>
</evidence>
<dbReference type="KEGG" id="alf:CFBP5473_23005"/>
<protein>
    <submittedName>
        <fullName evidence="1">Uncharacterized protein</fullName>
    </submittedName>
</protein>
<geneLocation type="plasmid" evidence="2 4">
    <name>pTiAF3.44</name>
</geneLocation>